<evidence type="ECO:0000256" key="2">
    <source>
        <dbReference type="ARBA" id="ARBA00023002"/>
    </source>
</evidence>
<name>A0ABS0D6G6_9NOCA</name>
<reference evidence="4 5" key="1">
    <citation type="submission" date="2020-10" db="EMBL/GenBank/DDBJ databases">
        <title>Identification of Nocardia species via Next-generation sequencing and recognition of intraspecies genetic diversity.</title>
        <authorList>
            <person name="Li P."/>
            <person name="Li P."/>
            <person name="Lu B."/>
        </authorList>
    </citation>
    <scope>NUCLEOTIDE SEQUENCE [LARGE SCALE GENOMIC DNA]</scope>
    <source>
        <strain evidence="4 5">BJ06-0143</strain>
    </source>
</reference>
<gene>
    <name evidence="4" type="ORF">IU449_05810</name>
</gene>
<dbReference type="InterPro" id="IPR036249">
    <property type="entry name" value="Thioredoxin-like_sf"/>
</dbReference>
<evidence type="ECO:0000313" key="5">
    <source>
        <dbReference type="Proteomes" id="UP000707731"/>
    </source>
</evidence>
<dbReference type="RefSeq" id="WP_195000891.1">
    <property type="nucleotide sequence ID" value="NZ_JADLQN010000001.1"/>
</dbReference>
<keyword evidence="5" id="KW-1185">Reference proteome</keyword>
<evidence type="ECO:0000256" key="1">
    <source>
        <dbReference type="ARBA" id="ARBA00007198"/>
    </source>
</evidence>
<dbReference type="PANTHER" id="PTHR30041">
    <property type="entry name" value="ARSENATE REDUCTASE"/>
    <property type="match status" value="1"/>
</dbReference>
<dbReference type="CDD" id="cd03034">
    <property type="entry name" value="ArsC_ArsC"/>
    <property type="match status" value="1"/>
</dbReference>
<proteinExistence type="inferred from homology"/>
<organism evidence="4 5">
    <name type="scientific">Nocardia higoensis</name>
    <dbReference type="NCBI Taxonomy" id="228599"/>
    <lineage>
        <taxon>Bacteria</taxon>
        <taxon>Bacillati</taxon>
        <taxon>Actinomycetota</taxon>
        <taxon>Actinomycetes</taxon>
        <taxon>Mycobacteriales</taxon>
        <taxon>Nocardiaceae</taxon>
        <taxon>Nocardia</taxon>
    </lineage>
</organism>
<protein>
    <submittedName>
        <fullName evidence="4">Arsenate reductase family protein</fullName>
    </submittedName>
</protein>
<comment type="similarity">
    <text evidence="1 3">Belongs to the ArsC family.</text>
</comment>
<dbReference type="Pfam" id="PF03960">
    <property type="entry name" value="ArsC"/>
    <property type="match status" value="1"/>
</dbReference>
<evidence type="ECO:0000256" key="3">
    <source>
        <dbReference type="PROSITE-ProRule" id="PRU01282"/>
    </source>
</evidence>
<dbReference type="InterPro" id="IPR006660">
    <property type="entry name" value="Arsenate_reductase-like"/>
</dbReference>
<accession>A0ABS0D6G6</accession>
<keyword evidence="2" id="KW-0560">Oxidoreductase</keyword>
<evidence type="ECO:0000313" key="4">
    <source>
        <dbReference type="EMBL" id="MBF6354072.1"/>
    </source>
</evidence>
<dbReference type="Proteomes" id="UP000707731">
    <property type="component" value="Unassembled WGS sequence"/>
</dbReference>
<dbReference type="EMBL" id="JADLQN010000001">
    <property type="protein sequence ID" value="MBF6354072.1"/>
    <property type="molecule type" value="Genomic_DNA"/>
</dbReference>
<dbReference type="PANTHER" id="PTHR30041:SF4">
    <property type="entry name" value="ARSENATE REDUCTASE"/>
    <property type="match status" value="1"/>
</dbReference>
<dbReference type="InterPro" id="IPR006659">
    <property type="entry name" value="Arsenate_reductase"/>
</dbReference>
<sequence length="122" mass="13604">MTAGQTEIWHNPRCSKSRAALAHLDAQAGGYTIRNYLDEPPTAEELRAVLDRLGLEPWDITRTGEQPAKDLGLAQWGRTPDDRERWIEALASHPKLIQRPIVLTGDGRAIVARSEEALRELG</sequence>
<dbReference type="Gene3D" id="3.40.30.10">
    <property type="entry name" value="Glutaredoxin"/>
    <property type="match status" value="1"/>
</dbReference>
<comment type="caution">
    <text evidence="4">The sequence shown here is derived from an EMBL/GenBank/DDBJ whole genome shotgun (WGS) entry which is preliminary data.</text>
</comment>
<dbReference type="SUPFAM" id="SSF52833">
    <property type="entry name" value="Thioredoxin-like"/>
    <property type="match status" value="1"/>
</dbReference>
<dbReference type="PROSITE" id="PS51353">
    <property type="entry name" value="ARSC"/>
    <property type="match status" value="1"/>
</dbReference>